<keyword evidence="2" id="KW-1185">Reference proteome</keyword>
<dbReference type="Proteomes" id="UP001157502">
    <property type="component" value="Chromosome 29"/>
</dbReference>
<protein>
    <submittedName>
        <fullName evidence="1">Uncharacterized protein</fullName>
    </submittedName>
</protein>
<accession>A0ACC2FE12</accession>
<gene>
    <name evidence="1" type="ORF">DPEC_G00306400</name>
</gene>
<organism evidence="1 2">
    <name type="scientific">Dallia pectoralis</name>
    <name type="common">Alaska blackfish</name>
    <dbReference type="NCBI Taxonomy" id="75939"/>
    <lineage>
        <taxon>Eukaryota</taxon>
        <taxon>Metazoa</taxon>
        <taxon>Chordata</taxon>
        <taxon>Craniata</taxon>
        <taxon>Vertebrata</taxon>
        <taxon>Euteleostomi</taxon>
        <taxon>Actinopterygii</taxon>
        <taxon>Neopterygii</taxon>
        <taxon>Teleostei</taxon>
        <taxon>Protacanthopterygii</taxon>
        <taxon>Esociformes</taxon>
        <taxon>Umbridae</taxon>
        <taxon>Dallia</taxon>
    </lineage>
</organism>
<evidence type="ECO:0000313" key="1">
    <source>
        <dbReference type="EMBL" id="KAJ7989619.1"/>
    </source>
</evidence>
<comment type="caution">
    <text evidence="1">The sequence shown here is derived from an EMBL/GenBank/DDBJ whole genome shotgun (WGS) entry which is preliminary data.</text>
</comment>
<evidence type="ECO:0000313" key="2">
    <source>
        <dbReference type="Proteomes" id="UP001157502"/>
    </source>
</evidence>
<reference evidence="1" key="1">
    <citation type="submission" date="2021-05" db="EMBL/GenBank/DDBJ databases">
        <authorList>
            <person name="Pan Q."/>
            <person name="Jouanno E."/>
            <person name="Zahm M."/>
            <person name="Klopp C."/>
            <person name="Cabau C."/>
            <person name="Louis A."/>
            <person name="Berthelot C."/>
            <person name="Parey E."/>
            <person name="Roest Crollius H."/>
            <person name="Montfort J."/>
            <person name="Robinson-Rechavi M."/>
            <person name="Bouchez O."/>
            <person name="Lampietro C."/>
            <person name="Lopez Roques C."/>
            <person name="Donnadieu C."/>
            <person name="Postlethwait J."/>
            <person name="Bobe J."/>
            <person name="Dillon D."/>
            <person name="Chandos A."/>
            <person name="von Hippel F."/>
            <person name="Guiguen Y."/>
        </authorList>
    </citation>
    <scope>NUCLEOTIDE SEQUENCE</scope>
    <source>
        <strain evidence="1">YG-Jan2019</strain>
    </source>
</reference>
<name>A0ACC2FE12_DALPE</name>
<proteinExistence type="predicted"/>
<dbReference type="EMBL" id="CM055756">
    <property type="protein sequence ID" value="KAJ7989619.1"/>
    <property type="molecule type" value="Genomic_DNA"/>
</dbReference>
<sequence>MCISRVFCLSFALLSSQVCWGERNTHIDCEKLRTQNAYVYCVDVKEEFKCVLWESESVLLARLFINNKSEKSSIVIDANFSCITLKKCVNITHVGQGSTEIWRRFIVSNGSGKENVIEEKNDNHKDTSYNNVTIGCIVALVVVAIAVGIGIAVRKRQSSKGAAAEDVTLANKDGADKKSSEKTQGDSTVPEMVIQSRLPNASPNQDAVETSVSFPCSADYGDDNTTKKPSSDAQSEGFVTILVGPSTSNETPETTALLNKDQVWVNRQRN</sequence>